<dbReference type="HAMAP" id="MF_00612">
    <property type="entry name" value="UPF0225"/>
    <property type="match status" value="1"/>
</dbReference>
<protein>
    <recommendedName>
        <fullName evidence="1">UPF0225 protein IGS67_07785</fullName>
    </recommendedName>
</protein>
<proteinExistence type="inferred from homology"/>
<evidence type="ECO:0000256" key="2">
    <source>
        <dbReference type="SAM" id="MobiDB-lite"/>
    </source>
</evidence>
<organism evidence="4 5">
    <name type="scientific">Flavimobilis rhizosphaerae</name>
    <dbReference type="NCBI Taxonomy" id="2775421"/>
    <lineage>
        <taxon>Bacteria</taxon>
        <taxon>Bacillati</taxon>
        <taxon>Actinomycetota</taxon>
        <taxon>Actinomycetes</taxon>
        <taxon>Micrococcales</taxon>
        <taxon>Jonesiaceae</taxon>
        <taxon>Flavimobilis</taxon>
    </lineage>
</organism>
<dbReference type="InterPro" id="IPR023006">
    <property type="entry name" value="YchJ-like"/>
</dbReference>
<feature type="domain" description="YchJ-like middle NTF2-like" evidence="3">
    <location>
        <begin position="29"/>
        <end position="123"/>
    </location>
</feature>
<dbReference type="InterPro" id="IPR048469">
    <property type="entry name" value="YchJ-like_M"/>
</dbReference>
<name>A0ABR9DQJ2_9MICO</name>
<keyword evidence="5" id="KW-1185">Reference proteome</keyword>
<dbReference type="RefSeq" id="WP_192279392.1">
    <property type="nucleotide sequence ID" value="NZ_JACZDF010000003.1"/>
</dbReference>
<comment type="caution">
    <text evidence="4">The sequence shown here is derived from an EMBL/GenBank/DDBJ whole genome shotgun (WGS) entry which is preliminary data.</text>
</comment>
<sequence>MPDLCPCGSGSSPGTCCLPLLHGERSATTPAELMRSRYTAYVLHDSDHVWRTWHPRTRPEHLDVRDGPAWSGLTIHRTTGGGPDDQSGTVEFTATWSGPEGVGHLHETSRFARRAGRWFYVDGDVDEG</sequence>
<feature type="region of interest" description="Disordered" evidence="2">
    <location>
        <begin position="64"/>
        <end position="89"/>
    </location>
</feature>
<reference evidence="4 5" key="1">
    <citation type="submission" date="2020-09" db="EMBL/GenBank/DDBJ databases">
        <title>Flavimobilis rhizosphaerae sp. nov., isolated from rhizosphere soil of Spartina alterniflora.</title>
        <authorList>
            <person name="Hanqin C."/>
        </authorList>
    </citation>
    <scope>NUCLEOTIDE SEQUENCE [LARGE SCALE GENOMIC DNA]</scope>
    <source>
        <strain evidence="4 5">GY 10621</strain>
    </source>
</reference>
<evidence type="ECO:0000313" key="5">
    <source>
        <dbReference type="Proteomes" id="UP000642107"/>
    </source>
</evidence>
<gene>
    <name evidence="4" type="ORF">IGS67_07785</name>
</gene>
<dbReference type="Gene3D" id="3.10.450.50">
    <property type="match status" value="1"/>
</dbReference>
<evidence type="ECO:0000313" key="4">
    <source>
        <dbReference type="EMBL" id="MBD9699390.1"/>
    </source>
</evidence>
<comment type="similarity">
    <text evidence="1">Belongs to the UPF0225 family.</text>
</comment>
<dbReference type="Pfam" id="PF17775">
    <property type="entry name" value="YchJ_M-like"/>
    <property type="match status" value="1"/>
</dbReference>
<dbReference type="InterPro" id="IPR032710">
    <property type="entry name" value="NTF2-like_dom_sf"/>
</dbReference>
<dbReference type="EMBL" id="JACZDF010000003">
    <property type="protein sequence ID" value="MBD9699390.1"/>
    <property type="molecule type" value="Genomic_DNA"/>
</dbReference>
<evidence type="ECO:0000259" key="3">
    <source>
        <dbReference type="Pfam" id="PF17775"/>
    </source>
</evidence>
<accession>A0ABR9DQJ2</accession>
<evidence type="ECO:0000256" key="1">
    <source>
        <dbReference type="HAMAP-Rule" id="MF_00612"/>
    </source>
</evidence>
<dbReference type="Proteomes" id="UP000642107">
    <property type="component" value="Unassembled WGS sequence"/>
</dbReference>
<dbReference type="SUPFAM" id="SSF54427">
    <property type="entry name" value="NTF2-like"/>
    <property type="match status" value="1"/>
</dbReference>